<name>F4L4D7_HALH1</name>
<accession>F4L4D7</accession>
<keyword evidence="2" id="KW-1185">Reference proteome</keyword>
<dbReference type="STRING" id="760192.Halhy_3958"/>
<proteinExistence type="predicted"/>
<evidence type="ECO:0000313" key="2">
    <source>
        <dbReference type="Proteomes" id="UP000008461"/>
    </source>
</evidence>
<dbReference type="KEGG" id="hhy:Halhy_3958"/>
<protein>
    <submittedName>
        <fullName evidence="1">Uncharacterized protein</fullName>
    </submittedName>
</protein>
<organism evidence="1 2">
    <name type="scientific">Haliscomenobacter hydrossis (strain ATCC 27775 / DSM 1100 / LMG 10767 / O)</name>
    <dbReference type="NCBI Taxonomy" id="760192"/>
    <lineage>
        <taxon>Bacteria</taxon>
        <taxon>Pseudomonadati</taxon>
        <taxon>Bacteroidota</taxon>
        <taxon>Saprospiria</taxon>
        <taxon>Saprospirales</taxon>
        <taxon>Haliscomenobacteraceae</taxon>
        <taxon>Haliscomenobacter</taxon>
    </lineage>
</organism>
<dbReference type="EMBL" id="CP002691">
    <property type="protein sequence ID" value="AEE51806.1"/>
    <property type="molecule type" value="Genomic_DNA"/>
</dbReference>
<sequence length="56" mass="6741">MKISRSNIRGFFSDLDVKIWLKQKKTLTKAFTRWFLIRNLNSHTVWGINVFKHFAT</sequence>
<evidence type="ECO:0000313" key="1">
    <source>
        <dbReference type="EMBL" id="AEE51806.1"/>
    </source>
</evidence>
<dbReference type="Proteomes" id="UP000008461">
    <property type="component" value="Chromosome"/>
</dbReference>
<reference evidence="1 2" key="1">
    <citation type="journal article" date="2011" name="Stand. Genomic Sci.">
        <title>Complete genome sequence of Haliscomenobacter hydrossis type strain (O).</title>
        <authorList>
            <consortium name="US DOE Joint Genome Institute (JGI-PGF)"/>
            <person name="Daligault H."/>
            <person name="Lapidus A."/>
            <person name="Zeytun A."/>
            <person name="Nolan M."/>
            <person name="Lucas S."/>
            <person name="Del Rio T.G."/>
            <person name="Tice H."/>
            <person name="Cheng J.F."/>
            <person name="Tapia R."/>
            <person name="Han C."/>
            <person name="Goodwin L."/>
            <person name="Pitluck S."/>
            <person name="Liolios K."/>
            <person name="Pagani I."/>
            <person name="Ivanova N."/>
            <person name="Huntemann M."/>
            <person name="Mavromatis K."/>
            <person name="Mikhailova N."/>
            <person name="Pati A."/>
            <person name="Chen A."/>
            <person name="Palaniappan K."/>
            <person name="Land M."/>
            <person name="Hauser L."/>
            <person name="Brambilla E.M."/>
            <person name="Rohde M."/>
            <person name="Verbarg S."/>
            <person name="Goker M."/>
            <person name="Bristow J."/>
            <person name="Eisen J.A."/>
            <person name="Markowitz V."/>
            <person name="Hugenholtz P."/>
            <person name="Kyrpides N.C."/>
            <person name="Klenk H.P."/>
            <person name="Woyke T."/>
        </authorList>
    </citation>
    <scope>NUCLEOTIDE SEQUENCE [LARGE SCALE GENOMIC DNA]</scope>
    <source>
        <strain evidence="2">ATCC 27775 / DSM 1100 / LMG 10767 / O</strain>
    </source>
</reference>
<dbReference type="HOGENOM" id="CLU_3007967_0_0_10"/>
<reference key="2">
    <citation type="submission" date="2011-04" db="EMBL/GenBank/DDBJ databases">
        <title>Complete sequence of chromosome of Haliscomenobacter hydrossis DSM 1100.</title>
        <authorList>
            <consortium name="US DOE Joint Genome Institute (JGI-PGF)"/>
            <person name="Lucas S."/>
            <person name="Han J."/>
            <person name="Lapidus A."/>
            <person name="Bruce D."/>
            <person name="Goodwin L."/>
            <person name="Pitluck S."/>
            <person name="Peters L."/>
            <person name="Kyrpides N."/>
            <person name="Mavromatis K."/>
            <person name="Ivanova N."/>
            <person name="Ovchinnikova G."/>
            <person name="Pagani I."/>
            <person name="Daligault H."/>
            <person name="Detter J.C."/>
            <person name="Han C."/>
            <person name="Land M."/>
            <person name="Hauser L."/>
            <person name="Markowitz V."/>
            <person name="Cheng J.-F."/>
            <person name="Hugenholtz P."/>
            <person name="Woyke T."/>
            <person name="Wu D."/>
            <person name="Verbarg S."/>
            <person name="Frueling A."/>
            <person name="Brambilla E."/>
            <person name="Klenk H.-P."/>
            <person name="Eisen J.A."/>
        </authorList>
    </citation>
    <scope>NUCLEOTIDE SEQUENCE</scope>
    <source>
        <strain>DSM 1100</strain>
    </source>
</reference>
<gene>
    <name evidence="1" type="ordered locus">Halhy_3958</name>
</gene>
<dbReference type="AlphaFoldDB" id="F4L4D7"/>